<sequence length="528" mass="60476">MFIGEKMYKKPTLKLIKNHVVYKKNPSILFYELCKKRSFTLLLESADINKKKDLKSLLIIDSAIRITALDNKVRFKILSKNGKKLLSLMKNLIPDIIKIIFYKDGYELIFPTINHMQDEDSKLKSISVFDALRFVNQVVKSSKEEKMSVFLGGFFSYNLVDHFEPLLYVNLKKNCPDYCFYLAETLLIIDHRNKTSILQASLFVPSQSEEKRLKKRVNELTNIIEKSNISLYKIPTKKIKNMKLKAIPNKENFCRIIKEMQKEIILGEVFQVVPSQQFYLPCPSSLTAYNILKKKNPSPYMFFMQDKSFTLFGASPESSLKFNSSTRKIEIYPIAGTRPRGYSINGFINNDLDKRIELEMRIDKKELSEHLMLVDLARNDLSKICIPGSRFVEELLKVDRYSFVMHLVSRIVGTLRNDLDVLHAYRACMNMGTLTGAPKIRAMQLIAEKETKKRGSYGGAIGYLTSMGDLDTCIIIRSAYVKNDIATIQAGAGVVVNSNPEDETNESLNKARAVLYAIAKAHYCKDTF</sequence>
<dbReference type="Gene3D" id="3.60.120.10">
    <property type="entry name" value="Anthranilate synthase"/>
    <property type="match status" value="1"/>
</dbReference>
<evidence type="ECO:0000256" key="10">
    <source>
        <dbReference type="ARBA" id="ARBA00047683"/>
    </source>
</evidence>
<evidence type="ECO:0000256" key="2">
    <source>
        <dbReference type="ARBA" id="ARBA00009562"/>
    </source>
</evidence>
<keyword evidence="8 11" id="KW-0456">Lyase</keyword>
<dbReference type="HOGENOM" id="CLU_006493_9_4_6"/>
<feature type="binding site" evidence="13">
    <location>
        <position position="506"/>
    </location>
    <ligand>
        <name>Mg(2+)</name>
        <dbReference type="ChEBI" id="CHEBI:18420"/>
    </ligand>
</feature>
<keyword evidence="6 11" id="KW-0822">Tryptophan biosynthesis</keyword>
<evidence type="ECO:0000259" key="14">
    <source>
        <dbReference type="Pfam" id="PF00425"/>
    </source>
</evidence>
<evidence type="ECO:0000256" key="1">
    <source>
        <dbReference type="ARBA" id="ARBA00004873"/>
    </source>
</evidence>
<dbReference type="Pfam" id="PF00425">
    <property type="entry name" value="Chorismate_bind"/>
    <property type="match status" value="1"/>
</dbReference>
<name>A0A090BWK5_9ENTR</name>
<keyword evidence="7 13" id="KW-0460">Magnesium</keyword>
<dbReference type="SUPFAM" id="SSF56322">
    <property type="entry name" value="ADC synthase"/>
    <property type="match status" value="1"/>
</dbReference>
<gene>
    <name evidence="16" type="primary">trpE</name>
    <name evidence="16" type="ORF">TGUWTKB_5400</name>
</gene>
<evidence type="ECO:0000256" key="5">
    <source>
        <dbReference type="ARBA" id="ARBA00022723"/>
    </source>
</evidence>
<comment type="function">
    <text evidence="9">Part of a heterotetrameric complex that catalyzes the two-step biosynthesis of anthranilate, an intermediate in the biosynthesis of L-tryptophan. In the first step, the glutamine-binding beta subunit (TrpG) of anthranilate synthase (AS) provides the glutamine amidotransferase activity which generates ammonia as a substrate that, along with chorismate, is used in the second step, catalyzed by the large alpha subunit of AS (TrpE) to produce anthranilate. In the absence of TrpG, TrpE can synthesize anthranilate directly from chorismate and high concentrations of ammonia.</text>
</comment>
<dbReference type="PANTHER" id="PTHR11236:SF49">
    <property type="entry name" value="ANTHRANILATE SYNTHASE COMPONENT 1"/>
    <property type="match status" value="1"/>
</dbReference>
<dbReference type="EC" id="4.1.3.27" evidence="3 11"/>
<dbReference type="GO" id="GO:0000162">
    <property type="term" value="P:L-tryptophan biosynthetic process"/>
    <property type="evidence" value="ECO:0007669"/>
    <property type="project" value="UniProtKB-UniPathway"/>
</dbReference>
<dbReference type="EMBL" id="AP014521">
    <property type="protein sequence ID" value="BAP58766.1"/>
    <property type="molecule type" value="Genomic_DNA"/>
</dbReference>
<evidence type="ECO:0000256" key="9">
    <source>
        <dbReference type="ARBA" id="ARBA00025634"/>
    </source>
</evidence>
<feature type="binding site" evidence="12">
    <location>
        <begin position="299"/>
        <end position="301"/>
    </location>
    <ligand>
        <name>L-tryptophan</name>
        <dbReference type="ChEBI" id="CHEBI:57912"/>
    </ligand>
</feature>
<keyword evidence="11 12" id="KW-0028">Amino-acid biosynthesis</keyword>
<evidence type="ECO:0000256" key="6">
    <source>
        <dbReference type="ARBA" id="ARBA00022822"/>
    </source>
</evidence>
<comment type="cofactor">
    <cofactor evidence="13">
        <name>Mg(2+)</name>
        <dbReference type="ChEBI" id="CHEBI:18420"/>
    </cofactor>
    <text evidence="13">Binds 1 Mg(2+) ion per subunit.</text>
</comment>
<comment type="pathway">
    <text evidence="1 11">Amino-acid biosynthesis; L-tryptophan biosynthesis; L-tryptophan from chorismate: step 1/5.</text>
</comment>
<feature type="binding site" evidence="12">
    <location>
        <position position="477"/>
    </location>
    <ligand>
        <name>chorismate</name>
        <dbReference type="ChEBI" id="CHEBI:29748"/>
    </ligand>
</feature>
<dbReference type="PRINTS" id="PR00095">
    <property type="entry name" value="ANTSNTHASEI"/>
</dbReference>
<feature type="binding site" evidence="13">
    <location>
        <position position="369"/>
    </location>
    <ligand>
        <name>Mg(2+)</name>
        <dbReference type="ChEBI" id="CHEBI:18420"/>
    </ligand>
</feature>
<feature type="domain" description="Chorismate-utilising enzyme C-terminal" evidence="14">
    <location>
        <begin position="250"/>
        <end position="510"/>
    </location>
</feature>
<evidence type="ECO:0000256" key="3">
    <source>
        <dbReference type="ARBA" id="ARBA00012266"/>
    </source>
</evidence>
<protein>
    <recommendedName>
        <fullName evidence="4 11">Anthranilate synthase component 1</fullName>
        <ecNumber evidence="3 11">4.1.3.27</ecNumber>
    </recommendedName>
</protein>
<dbReference type="PIRSF" id="PIRSF001373">
    <property type="entry name" value="TrpE"/>
    <property type="match status" value="1"/>
</dbReference>
<comment type="similarity">
    <text evidence="2 11">Belongs to the anthranilate synthase component I family.</text>
</comment>
<feature type="binding site" evidence="12">
    <location>
        <position position="457"/>
    </location>
    <ligand>
        <name>chorismate</name>
        <dbReference type="ChEBI" id="CHEBI:29748"/>
    </ligand>
</feature>
<dbReference type="GO" id="GO:0004049">
    <property type="term" value="F:anthranilate synthase activity"/>
    <property type="evidence" value="ECO:0007669"/>
    <property type="project" value="UniProtKB-EC"/>
</dbReference>
<dbReference type="UniPathway" id="UPA00035">
    <property type="reaction ID" value="UER00040"/>
</dbReference>
<proteinExistence type="inferred from homology"/>
<dbReference type="AlphaFoldDB" id="A0A090BWK5"/>
<evidence type="ECO:0000256" key="7">
    <source>
        <dbReference type="ARBA" id="ARBA00022842"/>
    </source>
</evidence>
<evidence type="ECO:0000256" key="13">
    <source>
        <dbReference type="PIRSR" id="PIRSR001373-2"/>
    </source>
</evidence>
<keyword evidence="17" id="KW-1185">Reference proteome</keyword>
<keyword evidence="5 13" id="KW-0479">Metal-binding</keyword>
<dbReference type="Pfam" id="PF04715">
    <property type="entry name" value="Anth_synt_I_N"/>
    <property type="match status" value="1"/>
</dbReference>
<evidence type="ECO:0000256" key="11">
    <source>
        <dbReference type="PIRNR" id="PIRNR001373"/>
    </source>
</evidence>
<evidence type="ECO:0000256" key="8">
    <source>
        <dbReference type="ARBA" id="ARBA00023239"/>
    </source>
</evidence>
<dbReference type="InterPro" id="IPR006805">
    <property type="entry name" value="Anth_synth_I_N"/>
</dbReference>
<dbReference type="Proteomes" id="UP000031627">
    <property type="component" value="Chromosome"/>
</dbReference>
<reference evidence="17" key="1">
    <citation type="submission" date="2013-11" db="EMBL/GenBank/DDBJ databases">
        <title>Symbiont-containing voluminous jelly as an extraordinary maternal gift for overwintering insect nymphs.</title>
        <authorList>
            <person name="Kaiwa N."/>
            <person name="Hosokawa T."/>
            <person name="Nikoh N."/>
            <person name="Meng X.Y."/>
            <person name="Tanahashi M."/>
            <person name="Moriyama M."/>
            <person name="Maeda T."/>
            <person name="Yamaguchi K."/>
            <person name="Shigenobu S."/>
            <person name="Ito M."/>
            <person name="Fukatsu T."/>
        </authorList>
    </citation>
    <scope>NUCLEOTIDE SEQUENCE [LARGE SCALE GENOMIC DNA]</scope>
    <source>
        <strain evidence="17">UwTKB</strain>
    </source>
</reference>
<feature type="binding site" evidence="12">
    <location>
        <position position="45"/>
    </location>
    <ligand>
        <name>L-tryptophan</name>
        <dbReference type="ChEBI" id="CHEBI:57912"/>
    </ligand>
</feature>
<accession>A0A090BWK5</accession>
<comment type="catalytic activity">
    <reaction evidence="10 11">
        <text>chorismate + L-glutamine = anthranilate + pyruvate + L-glutamate + H(+)</text>
        <dbReference type="Rhea" id="RHEA:21732"/>
        <dbReference type="ChEBI" id="CHEBI:15361"/>
        <dbReference type="ChEBI" id="CHEBI:15378"/>
        <dbReference type="ChEBI" id="CHEBI:16567"/>
        <dbReference type="ChEBI" id="CHEBI:29748"/>
        <dbReference type="ChEBI" id="CHEBI:29985"/>
        <dbReference type="ChEBI" id="CHEBI:58359"/>
        <dbReference type="EC" id="4.1.3.27"/>
    </reaction>
</comment>
<organism evidence="16 17">
    <name type="scientific">Candidatus Tachikawaea gelatinosa</name>
    <dbReference type="NCBI Taxonomy" id="1410383"/>
    <lineage>
        <taxon>Bacteria</taxon>
        <taxon>Pseudomonadati</taxon>
        <taxon>Pseudomonadota</taxon>
        <taxon>Gammaproteobacteria</taxon>
        <taxon>Enterobacterales</taxon>
        <taxon>Enterobacteriaceae</taxon>
        <taxon>Candidatus Tachikawaea</taxon>
    </lineage>
</organism>
<feature type="binding site" evidence="12">
    <location>
        <begin position="336"/>
        <end position="337"/>
    </location>
    <ligand>
        <name>chorismate</name>
        <dbReference type="ChEBI" id="CHEBI:29748"/>
    </ligand>
</feature>
<dbReference type="KEGG" id="sbw:TGUWTKB_5400"/>
<dbReference type="STRING" id="1410383.TGUWTKB_5400"/>
<keyword evidence="11" id="KW-0057">Aromatic amino acid biosynthesis</keyword>
<evidence type="ECO:0000313" key="16">
    <source>
        <dbReference type="EMBL" id="BAP58766.1"/>
    </source>
</evidence>
<dbReference type="InterPro" id="IPR005257">
    <property type="entry name" value="Anth_synth_I_TrpE"/>
</dbReference>
<feature type="domain" description="Anthranilate synthase component I N-terminal" evidence="15">
    <location>
        <begin position="33"/>
        <end position="195"/>
    </location>
</feature>
<dbReference type="GO" id="GO:0046872">
    <property type="term" value="F:metal ion binding"/>
    <property type="evidence" value="ECO:0007669"/>
    <property type="project" value="UniProtKB-KW"/>
</dbReference>
<evidence type="ECO:0000313" key="17">
    <source>
        <dbReference type="Proteomes" id="UP000031627"/>
    </source>
</evidence>
<dbReference type="InterPro" id="IPR015890">
    <property type="entry name" value="Chorismate_C"/>
</dbReference>
<evidence type="ECO:0000259" key="15">
    <source>
        <dbReference type="Pfam" id="PF04715"/>
    </source>
</evidence>
<evidence type="ECO:0000256" key="4">
    <source>
        <dbReference type="ARBA" id="ARBA00020653"/>
    </source>
</evidence>
<dbReference type="NCBIfam" id="TIGR00565">
    <property type="entry name" value="trpE_proteo"/>
    <property type="match status" value="1"/>
</dbReference>
<dbReference type="InterPro" id="IPR005801">
    <property type="entry name" value="ADC_synthase"/>
</dbReference>
<dbReference type="PANTHER" id="PTHR11236">
    <property type="entry name" value="AMINOBENZOATE/ANTHRANILATE SYNTHASE"/>
    <property type="match status" value="1"/>
</dbReference>
<feature type="binding site" evidence="12">
    <location>
        <begin position="491"/>
        <end position="493"/>
    </location>
    <ligand>
        <name>chorismate</name>
        <dbReference type="ChEBI" id="CHEBI:29748"/>
    </ligand>
</feature>
<evidence type="ECO:0000256" key="12">
    <source>
        <dbReference type="PIRSR" id="PIRSR001373-1"/>
    </source>
</evidence>
<dbReference type="NCBIfam" id="NF010079">
    <property type="entry name" value="PRK13564.1"/>
    <property type="match status" value="1"/>
</dbReference>
<reference evidence="16 17" key="2">
    <citation type="journal article" date="2014" name="Curr. Biol.">
        <title>Symbiont-Supplemented Maternal Investment Underpinning Host's Ecological Adaptation.</title>
        <authorList>
            <person name="Kaiwa N."/>
            <person name="Hosokawa T."/>
            <person name="Nikoh N."/>
            <person name="Tanahashi M."/>
            <person name="Moriyama M."/>
            <person name="Meng X.Y."/>
            <person name="Maeda T."/>
            <person name="Yamaguchi K."/>
            <person name="Shigenobu S."/>
            <person name="Ito M."/>
            <person name="Fukatsu T."/>
        </authorList>
    </citation>
    <scope>NUCLEOTIDE SEQUENCE [LARGE SCALE GENOMIC DNA]</scope>
    <source>
        <strain evidence="16 17">UwTKB</strain>
    </source>
</reference>
<dbReference type="InterPro" id="IPR019999">
    <property type="entry name" value="Anth_synth_I-like"/>
</dbReference>